<dbReference type="InterPro" id="IPR024172">
    <property type="entry name" value="AadA/Aad9"/>
</dbReference>
<keyword evidence="4" id="KW-0067">ATP-binding</keyword>
<keyword evidence="8" id="KW-1185">Reference proteome</keyword>
<dbReference type="SUPFAM" id="SSF81301">
    <property type="entry name" value="Nucleotidyltransferase"/>
    <property type="match status" value="1"/>
</dbReference>
<dbReference type="GO" id="GO:0009012">
    <property type="term" value="F:aminoglycoside 3''-adenylyltransferase activity"/>
    <property type="evidence" value="ECO:0007669"/>
    <property type="project" value="UniProtKB-EC"/>
</dbReference>
<evidence type="ECO:0000256" key="1">
    <source>
        <dbReference type="ARBA" id="ARBA00022679"/>
    </source>
</evidence>
<protein>
    <recommendedName>
        <fullName evidence="4">Spectinomycin 9-adenylyltransferase</fullName>
    </recommendedName>
</protein>
<dbReference type="EMBL" id="JAFBEC010000003">
    <property type="protein sequence ID" value="MBM7632289.1"/>
    <property type="molecule type" value="Genomic_DNA"/>
</dbReference>
<name>A0ABS2PA57_9BACL</name>
<dbReference type="Pfam" id="PF01909">
    <property type="entry name" value="NTP_transf_2"/>
    <property type="match status" value="1"/>
</dbReference>
<comment type="catalytic activity">
    <reaction evidence="3 4">
        <text>spectinomycin + ATP = 9-O-adenylylspectinomycin + diphosphate</text>
        <dbReference type="Rhea" id="RHEA:63228"/>
        <dbReference type="ChEBI" id="CHEBI:30616"/>
        <dbReference type="ChEBI" id="CHEBI:33019"/>
        <dbReference type="ChEBI" id="CHEBI:146260"/>
        <dbReference type="ChEBI" id="CHEBI:146261"/>
    </reaction>
</comment>
<proteinExistence type="predicted"/>
<keyword evidence="2 4" id="KW-0046">Antibiotic resistance</keyword>
<keyword evidence="4 7" id="KW-0548">Nucleotidyltransferase</keyword>
<dbReference type="InterPro" id="IPR002934">
    <property type="entry name" value="Polymerase_NTP_transf_dom"/>
</dbReference>
<gene>
    <name evidence="7" type="ORF">JOD17_001382</name>
</gene>
<dbReference type="InterPro" id="IPR025184">
    <property type="entry name" value="AadA_C"/>
</dbReference>
<evidence type="ECO:0000259" key="6">
    <source>
        <dbReference type="Pfam" id="PF13427"/>
    </source>
</evidence>
<evidence type="ECO:0000256" key="2">
    <source>
        <dbReference type="ARBA" id="ARBA00023251"/>
    </source>
</evidence>
<evidence type="ECO:0000259" key="5">
    <source>
        <dbReference type="Pfam" id="PF01909"/>
    </source>
</evidence>
<keyword evidence="1 4" id="KW-0808">Transferase</keyword>
<dbReference type="Proteomes" id="UP000741863">
    <property type="component" value="Unassembled WGS sequence"/>
</dbReference>
<dbReference type="PIRSF" id="PIRSF000819">
    <property type="entry name" value="Streptomycin_3-adenylyltransf"/>
    <property type="match status" value="1"/>
</dbReference>
<keyword evidence="4" id="KW-0547">Nucleotide-binding</keyword>
<dbReference type="InterPro" id="IPR043519">
    <property type="entry name" value="NT_sf"/>
</dbReference>
<sequence length="259" mass="28965">MNGLSNVEIPKEAYDALMVVKEVIGDGVVAVTLYGSAVSGGLKKYSDVDVLVVVRGLLSDQTRRILTERLLQISGEIGNEEGKRYLELTVIQETQGTQLQYPPRSEFLYGEWLRQEFEAGLIPEPIYDPDLTIVLAQAREDGISLFGPELSTIHDPIPIEDIKKAILDSLSSLIENPEGDERNVLLTLARMWKTLEDGMISSKDGAAKWAISRLSIEHGVLLDLARQAYLGQVNDHWDDKHLEVNALIQHFVRVIEAYR</sequence>
<dbReference type="CDD" id="cd05403">
    <property type="entry name" value="NT_KNTase_like"/>
    <property type="match status" value="1"/>
</dbReference>
<evidence type="ECO:0000313" key="7">
    <source>
        <dbReference type="EMBL" id="MBM7632289.1"/>
    </source>
</evidence>
<dbReference type="NCBIfam" id="NF010309">
    <property type="entry name" value="PRK13746.1"/>
    <property type="match status" value="1"/>
</dbReference>
<organism evidence="7 8">
    <name type="scientific">Geomicrobium sediminis</name>
    <dbReference type="NCBI Taxonomy" id="1347788"/>
    <lineage>
        <taxon>Bacteria</taxon>
        <taxon>Bacillati</taxon>
        <taxon>Bacillota</taxon>
        <taxon>Bacilli</taxon>
        <taxon>Bacillales</taxon>
        <taxon>Geomicrobium</taxon>
    </lineage>
</organism>
<accession>A0ABS2PA57</accession>
<dbReference type="RefSeq" id="WP_204696423.1">
    <property type="nucleotide sequence ID" value="NZ_JAFBEC010000003.1"/>
</dbReference>
<dbReference type="Gene3D" id="3.30.460.10">
    <property type="entry name" value="Beta Polymerase, domain 2"/>
    <property type="match status" value="1"/>
</dbReference>
<evidence type="ECO:0000313" key="8">
    <source>
        <dbReference type="Proteomes" id="UP000741863"/>
    </source>
</evidence>
<feature type="domain" description="Polymerase nucleotidyl transferase" evidence="5">
    <location>
        <begin position="28"/>
        <end position="84"/>
    </location>
</feature>
<evidence type="ECO:0000256" key="3">
    <source>
        <dbReference type="ARBA" id="ARBA00047831"/>
    </source>
</evidence>
<comment type="caution">
    <text evidence="7">The sequence shown here is derived from an EMBL/GenBank/DDBJ whole genome shotgun (WGS) entry which is preliminary data.</text>
</comment>
<reference evidence="7 8" key="1">
    <citation type="submission" date="2021-01" db="EMBL/GenBank/DDBJ databases">
        <title>Genomic Encyclopedia of Type Strains, Phase IV (KMG-IV): sequencing the most valuable type-strain genomes for metagenomic binning, comparative biology and taxonomic classification.</title>
        <authorList>
            <person name="Goeker M."/>
        </authorList>
    </citation>
    <scope>NUCLEOTIDE SEQUENCE [LARGE SCALE GENOMIC DNA]</scope>
    <source>
        <strain evidence="7 8">DSM 25540</strain>
    </source>
</reference>
<dbReference type="Pfam" id="PF13427">
    <property type="entry name" value="AadA_C"/>
    <property type="match status" value="1"/>
</dbReference>
<feature type="domain" description="Adenylyltransferase AadA C-terminal" evidence="6">
    <location>
        <begin position="154"/>
        <end position="251"/>
    </location>
</feature>
<evidence type="ECO:0000256" key="4">
    <source>
        <dbReference type="PIRNR" id="PIRNR000819"/>
    </source>
</evidence>